<sequence length="182" mass="20488">MSLTSKDLYRKLLQFQWLINRKQTQTTKTNGPLADTTRGQGRVIATLKVQEELSTKGLAFILRISVPSLNELLSKLEKGGYISRTPSESDHRVMIIRLTDKGKQVKQNSMDYDDIFKSLNDEEKIAFAASLSKLVTSLESDLGTASDDNQNAFLNKSSDPLSAEQFDEFLEARKNKPDQSKK</sequence>
<comment type="caution">
    <text evidence="5">The sequence shown here is derived from an EMBL/GenBank/DDBJ whole genome shotgun (WGS) entry which is preliminary data.</text>
</comment>
<evidence type="ECO:0000313" key="6">
    <source>
        <dbReference type="Proteomes" id="UP000286974"/>
    </source>
</evidence>
<name>A0A401FM50_9LACO</name>
<dbReference type="SUPFAM" id="SSF46785">
    <property type="entry name" value="Winged helix' DNA-binding domain"/>
    <property type="match status" value="1"/>
</dbReference>
<gene>
    <name evidence="5" type="ORF">NBRC111893_1484</name>
</gene>
<keyword evidence="1" id="KW-0805">Transcription regulation</keyword>
<organism evidence="5 6">
    <name type="scientific">Lentilactobacillus kosonis</name>
    <dbReference type="NCBI Taxonomy" id="2810561"/>
    <lineage>
        <taxon>Bacteria</taxon>
        <taxon>Bacillati</taxon>
        <taxon>Bacillota</taxon>
        <taxon>Bacilli</taxon>
        <taxon>Lactobacillales</taxon>
        <taxon>Lactobacillaceae</taxon>
        <taxon>Lentilactobacillus</taxon>
    </lineage>
</organism>
<dbReference type="RefSeq" id="WP_125008368.1">
    <property type="nucleotide sequence ID" value="NZ_BEXA01000003.1"/>
</dbReference>
<protein>
    <submittedName>
        <fullName evidence="5">Transcriptional regulator, MarR family</fullName>
    </submittedName>
</protein>
<dbReference type="SMART" id="SM00347">
    <property type="entry name" value="HTH_MARR"/>
    <property type="match status" value="1"/>
</dbReference>
<keyword evidence="6" id="KW-1185">Reference proteome</keyword>
<dbReference type="PANTHER" id="PTHR42756:SF1">
    <property type="entry name" value="TRANSCRIPTIONAL REPRESSOR OF EMRAB OPERON"/>
    <property type="match status" value="1"/>
</dbReference>
<reference evidence="5 6" key="1">
    <citation type="submission" date="2017-11" db="EMBL/GenBank/DDBJ databases">
        <title>Draft Genome Sequence of Lactobacillus curieae NBRC 111893 isolated from Koso, a Japanese sugar-Vegetable Fermented Beverage.</title>
        <authorList>
            <person name="Chiou T.Y."/>
            <person name="Oshima K."/>
            <person name="Suda W."/>
            <person name="Hattori M."/>
            <person name="Takahashi T."/>
        </authorList>
    </citation>
    <scope>NUCLEOTIDE SEQUENCE [LARGE SCALE GENOMIC DNA]</scope>
    <source>
        <strain evidence="5 6">NBRC111893</strain>
    </source>
</reference>
<evidence type="ECO:0000256" key="2">
    <source>
        <dbReference type="ARBA" id="ARBA00023125"/>
    </source>
</evidence>
<evidence type="ECO:0000259" key="4">
    <source>
        <dbReference type="PROSITE" id="PS50995"/>
    </source>
</evidence>
<dbReference type="InterPro" id="IPR036390">
    <property type="entry name" value="WH_DNA-bd_sf"/>
</dbReference>
<keyword evidence="3" id="KW-0804">Transcription</keyword>
<dbReference type="GO" id="GO:0003700">
    <property type="term" value="F:DNA-binding transcription factor activity"/>
    <property type="evidence" value="ECO:0007669"/>
    <property type="project" value="InterPro"/>
</dbReference>
<evidence type="ECO:0000313" key="5">
    <source>
        <dbReference type="EMBL" id="GAY73338.1"/>
    </source>
</evidence>
<dbReference type="Gene3D" id="1.10.10.10">
    <property type="entry name" value="Winged helix-like DNA-binding domain superfamily/Winged helix DNA-binding domain"/>
    <property type="match status" value="1"/>
</dbReference>
<dbReference type="InterPro" id="IPR036388">
    <property type="entry name" value="WH-like_DNA-bd_sf"/>
</dbReference>
<dbReference type="Pfam" id="PF01047">
    <property type="entry name" value="MarR"/>
    <property type="match status" value="1"/>
</dbReference>
<dbReference type="EMBL" id="BEXA01000003">
    <property type="protein sequence ID" value="GAY73338.1"/>
    <property type="molecule type" value="Genomic_DNA"/>
</dbReference>
<evidence type="ECO:0000256" key="3">
    <source>
        <dbReference type="ARBA" id="ARBA00023163"/>
    </source>
</evidence>
<proteinExistence type="predicted"/>
<accession>A0A401FM50</accession>
<dbReference type="PRINTS" id="PR00598">
    <property type="entry name" value="HTHMARR"/>
</dbReference>
<dbReference type="AlphaFoldDB" id="A0A401FM50"/>
<keyword evidence="2" id="KW-0238">DNA-binding</keyword>
<dbReference type="Proteomes" id="UP000286974">
    <property type="component" value="Unassembled WGS sequence"/>
</dbReference>
<dbReference type="GO" id="GO:0003677">
    <property type="term" value="F:DNA binding"/>
    <property type="evidence" value="ECO:0007669"/>
    <property type="project" value="UniProtKB-KW"/>
</dbReference>
<dbReference type="OrthoDB" id="2295641at2"/>
<dbReference type="PANTHER" id="PTHR42756">
    <property type="entry name" value="TRANSCRIPTIONAL REGULATOR, MARR"/>
    <property type="match status" value="1"/>
</dbReference>
<evidence type="ECO:0000256" key="1">
    <source>
        <dbReference type="ARBA" id="ARBA00023015"/>
    </source>
</evidence>
<dbReference type="PROSITE" id="PS50995">
    <property type="entry name" value="HTH_MARR_2"/>
    <property type="match status" value="1"/>
</dbReference>
<dbReference type="InterPro" id="IPR000835">
    <property type="entry name" value="HTH_MarR-typ"/>
</dbReference>
<feature type="domain" description="HTH marR-type" evidence="4">
    <location>
        <begin position="5"/>
        <end position="136"/>
    </location>
</feature>